<dbReference type="AlphaFoldDB" id="A0A314Y8G9"/>
<comment type="caution">
    <text evidence="1">The sequence shown here is derived from an EMBL/GenBank/DDBJ whole genome shotgun (WGS) entry which is preliminary data.</text>
</comment>
<keyword evidence="2" id="KW-1185">Reference proteome</keyword>
<proteinExistence type="predicted"/>
<dbReference type="Proteomes" id="UP000250321">
    <property type="component" value="Unassembled WGS sequence"/>
</dbReference>
<sequence>MDFWELNALSAANLGENFYSQPSPFLSLSSSFMARSNEGKKWVYMLARRVPLSLEACALKTPGLLNAFA</sequence>
<reference evidence="1 2" key="1">
    <citation type="submission" date="2018-02" db="EMBL/GenBank/DDBJ databases">
        <title>Draft genome of wild Prunus yedoensis var. nudiflora.</title>
        <authorList>
            <person name="Baek S."/>
            <person name="Kim J.-H."/>
            <person name="Choi K."/>
            <person name="Kim G.-B."/>
            <person name="Cho A."/>
            <person name="Jang H."/>
            <person name="Shin C.-H."/>
            <person name="Yu H.-J."/>
            <person name="Mun J.-H."/>
        </authorList>
    </citation>
    <scope>NUCLEOTIDE SEQUENCE [LARGE SCALE GENOMIC DNA]</scope>
    <source>
        <strain evidence="2">cv. Jeju island</strain>
        <tissue evidence="1">Leaf</tissue>
    </source>
</reference>
<evidence type="ECO:0000313" key="1">
    <source>
        <dbReference type="EMBL" id="PQQ00348.1"/>
    </source>
</evidence>
<organism evidence="1 2">
    <name type="scientific">Prunus yedoensis var. nudiflora</name>
    <dbReference type="NCBI Taxonomy" id="2094558"/>
    <lineage>
        <taxon>Eukaryota</taxon>
        <taxon>Viridiplantae</taxon>
        <taxon>Streptophyta</taxon>
        <taxon>Embryophyta</taxon>
        <taxon>Tracheophyta</taxon>
        <taxon>Spermatophyta</taxon>
        <taxon>Magnoliopsida</taxon>
        <taxon>eudicotyledons</taxon>
        <taxon>Gunneridae</taxon>
        <taxon>Pentapetalae</taxon>
        <taxon>rosids</taxon>
        <taxon>fabids</taxon>
        <taxon>Rosales</taxon>
        <taxon>Rosaceae</taxon>
        <taxon>Amygdaloideae</taxon>
        <taxon>Amygdaleae</taxon>
        <taxon>Prunus</taxon>
    </lineage>
</organism>
<name>A0A314Y8G9_PRUYE</name>
<evidence type="ECO:0000313" key="2">
    <source>
        <dbReference type="Proteomes" id="UP000250321"/>
    </source>
</evidence>
<dbReference type="EMBL" id="PJQY01001706">
    <property type="protein sequence ID" value="PQQ00348.1"/>
    <property type="molecule type" value="Genomic_DNA"/>
</dbReference>
<accession>A0A314Y8G9</accession>
<protein>
    <submittedName>
        <fullName evidence="1">Uncharacterized protein</fullName>
    </submittedName>
</protein>
<gene>
    <name evidence="1" type="ORF">Pyn_29643</name>
</gene>